<dbReference type="GO" id="GO:0006612">
    <property type="term" value="P:protein targeting to membrane"/>
    <property type="evidence" value="ECO:0007669"/>
    <property type="project" value="TreeGrafter"/>
</dbReference>
<keyword evidence="11" id="KW-1185">Reference proteome</keyword>
<dbReference type="PROSITE" id="PS50216">
    <property type="entry name" value="DHHC"/>
    <property type="match status" value="1"/>
</dbReference>
<dbReference type="GO" id="GO:0019706">
    <property type="term" value="F:protein-cysteine S-palmitoyltransferase activity"/>
    <property type="evidence" value="ECO:0007669"/>
    <property type="project" value="UniProtKB-EC"/>
</dbReference>
<proteinExistence type="inferred from homology"/>
<dbReference type="PANTHER" id="PTHR22883:SF23">
    <property type="entry name" value="PALMITOYLTRANSFERASE ZDHHC6"/>
    <property type="match status" value="1"/>
</dbReference>
<name>A0A8S1KUW0_9CILI</name>
<dbReference type="EMBL" id="CAJJDN010000013">
    <property type="protein sequence ID" value="CAD8059038.1"/>
    <property type="molecule type" value="Genomic_DNA"/>
</dbReference>
<keyword evidence="2 8" id="KW-0808">Transferase</keyword>
<evidence type="ECO:0000256" key="3">
    <source>
        <dbReference type="ARBA" id="ARBA00022692"/>
    </source>
</evidence>
<comment type="domain">
    <text evidence="8">The DHHC domain is required for palmitoyltransferase activity.</text>
</comment>
<dbReference type="OrthoDB" id="288061at2759"/>
<keyword evidence="6 8" id="KW-0012">Acyltransferase</keyword>
<comment type="similarity">
    <text evidence="7">Belongs to the DHHC palmitoyltransferase family. PFA5 subfamily.</text>
</comment>
<gene>
    <name evidence="10" type="ORF">PSON_ATCC_30995.1.T0130020</name>
</gene>
<evidence type="ECO:0000256" key="2">
    <source>
        <dbReference type="ARBA" id="ARBA00022679"/>
    </source>
</evidence>
<keyword evidence="4 8" id="KW-1133">Transmembrane helix</keyword>
<evidence type="ECO:0000256" key="4">
    <source>
        <dbReference type="ARBA" id="ARBA00022989"/>
    </source>
</evidence>
<feature type="transmembrane region" description="Helical" evidence="8">
    <location>
        <begin position="202"/>
        <end position="219"/>
    </location>
</feature>
<reference evidence="10" key="1">
    <citation type="submission" date="2021-01" db="EMBL/GenBank/DDBJ databases">
        <authorList>
            <consortium name="Genoscope - CEA"/>
            <person name="William W."/>
        </authorList>
    </citation>
    <scope>NUCLEOTIDE SEQUENCE</scope>
</reference>
<evidence type="ECO:0000259" key="9">
    <source>
        <dbReference type="Pfam" id="PF01529"/>
    </source>
</evidence>
<feature type="domain" description="Palmitoyltransferase DHHC" evidence="9">
    <location>
        <begin position="140"/>
        <end position="271"/>
    </location>
</feature>
<dbReference type="GO" id="GO:0005794">
    <property type="term" value="C:Golgi apparatus"/>
    <property type="evidence" value="ECO:0007669"/>
    <property type="project" value="TreeGrafter"/>
</dbReference>
<keyword evidence="5 8" id="KW-0472">Membrane</keyword>
<accession>A0A8S1KUW0</accession>
<dbReference type="InterPro" id="IPR001594">
    <property type="entry name" value="Palmitoyltrfase_DHHC"/>
</dbReference>
<dbReference type="InterPro" id="IPR039859">
    <property type="entry name" value="PFA4/ZDH16/20/ERF2-like"/>
</dbReference>
<evidence type="ECO:0000313" key="11">
    <source>
        <dbReference type="Proteomes" id="UP000692954"/>
    </source>
</evidence>
<dbReference type="EC" id="2.3.1.225" evidence="8"/>
<evidence type="ECO:0000256" key="8">
    <source>
        <dbReference type="RuleBase" id="RU079119"/>
    </source>
</evidence>
<protein>
    <recommendedName>
        <fullName evidence="8">Palmitoyltransferase</fullName>
        <ecNumber evidence="8">2.3.1.225</ecNumber>
    </recommendedName>
</protein>
<organism evidence="10 11">
    <name type="scientific">Paramecium sonneborni</name>
    <dbReference type="NCBI Taxonomy" id="65129"/>
    <lineage>
        <taxon>Eukaryota</taxon>
        <taxon>Sar</taxon>
        <taxon>Alveolata</taxon>
        <taxon>Ciliophora</taxon>
        <taxon>Intramacronucleata</taxon>
        <taxon>Oligohymenophorea</taxon>
        <taxon>Peniculida</taxon>
        <taxon>Parameciidae</taxon>
        <taxon>Paramecium</taxon>
    </lineage>
</organism>
<evidence type="ECO:0000256" key="1">
    <source>
        <dbReference type="ARBA" id="ARBA00004141"/>
    </source>
</evidence>
<comment type="catalytic activity">
    <reaction evidence="8">
        <text>L-cysteinyl-[protein] + hexadecanoyl-CoA = S-hexadecanoyl-L-cysteinyl-[protein] + CoA</text>
        <dbReference type="Rhea" id="RHEA:36683"/>
        <dbReference type="Rhea" id="RHEA-COMP:10131"/>
        <dbReference type="Rhea" id="RHEA-COMP:11032"/>
        <dbReference type="ChEBI" id="CHEBI:29950"/>
        <dbReference type="ChEBI" id="CHEBI:57287"/>
        <dbReference type="ChEBI" id="CHEBI:57379"/>
        <dbReference type="ChEBI" id="CHEBI:74151"/>
        <dbReference type="EC" id="2.3.1.225"/>
    </reaction>
</comment>
<evidence type="ECO:0000256" key="7">
    <source>
        <dbReference type="ARBA" id="ARBA00038298"/>
    </source>
</evidence>
<dbReference type="GO" id="GO:0016020">
    <property type="term" value="C:membrane"/>
    <property type="evidence" value="ECO:0007669"/>
    <property type="project" value="UniProtKB-SubCell"/>
</dbReference>
<sequence length="302" mass="36136">MIFWNRLMSSLPNFILFGVLIFTYIIYFITNLKPQFDGLTYEIIIQHLFILIFLISLFRAMYLKPGLMSKETIDEALEQMKRFQQLDKEITDQKEKQSLKSGSKFKAENEEVKCLVNLDSETIIIEEEKTIKLDQNLNTQSQRFCKKCCIPKPPRVHHCSACNNCWQKMDHHCLWINNCVAKDNYKMFICMVFFNKFKIRDFLLIWVTISQYNVFQMLITNDVSDISDLKLYLIVLHFYLIFLLSVLIFGFFLFHIYLISQNKTTLEQLEDKPDKHKYNRGIWLNFQFILGSNILYWFLPIQ</sequence>
<dbReference type="PANTHER" id="PTHR22883">
    <property type="entry name" value="ZINC FINGER DHHC DOMAIN CONTAINING PROTEIN"/>
    <property type="match status" value="1"/>
</dbReference>
<feature type="transmembrane region" description="Helical" evidence="8">
    <location>
        <begin position="44"/>
        <end position="62"/>
    </location>
</feature>
<feature type="transmembrane region" description="Helical" evidence="8">
    <location>
        <begin position="231"/>
        <end position="260"/>
    </location>
</feature>
<feature type="transmembrane region" description="Helical" evidence="8">
    <location>
        <begin position="281"/>
        <end position="299"/>
    </location>
</feature>
<dbReference type="Pfam" id="PF01529">
    <property type="entry name" value="DHHC"/>
    <property type="match status" value="1"/>
</dbReference>
<evidence type="ECO:0000313" key="10">
    <source>
        <dbReference type="EMBL" id="CAD8059038.1"/>
    </source>
</evidence>
<dbReference type="Proteomes" id="UP000692954">
    <property type="component" value="Unassembled WGS sequence"/>
</dbReference>
<dbReference type="GO" id="GO:0005783">
    <property type="term" value="C:endoplasmic reticulum"/>
    <property type="evidence" value="ECO:0007669"/>
    <property type="project" value="TreeGrafter"/>
</dbReference>
<keyword evidence="3 8" id="KW-0812">Transmembrane</keyword>
<evidence type="ECO:0000256" key="5">
    <source>
        <dbReference type="ARBA" id="ARBA00023136"/>
    </source>
</evidence>
<dbReference type="AlphaFoldDB" id="A0A8S1KUW0"/>
<comment type="subcellular location">
    <subcellularLocation>
        <location evidence="1">Membrane</location>
        <topology evidence="1">Multi-pass membrane protein</topology>
    </subcellularLocation>
</comment>
<comment type="caution">
    <text evidence="10">The sequence shown here is derived from an EMBL/GenBank/DDBJ whole genome shotgun (WGS) entry which is preliminary data.</text>
</comment>
<feature type="transmembrane region" description="Helical" evidence="8">
    <location>
        <begin position="12"/>
        <end position="32"/>
    </location>
</feature>
<evidence type="ECO:0000256" key="6">
    <source>
        <dbReference type="ARBA" id="ARBA00023315"/>
    </source>
</evidence>